<comment type="subcellular location">
    <subcellularLocation>
        <location evidence="1">Membrane</location>
        <topology evidence="1">Multi-pass membrane protein</topology>
    </subcellularLocation>
</comment>
<gene>
    <name evidence="7" type="ORF">FHU32_001221</name>
</gene>
<evidence type="ECO:0000256" key="3">
    <source>
        <dbReference type="ARBA" id="ARBA00022989"/>
    </source>
</evidence>
<keyword evidence="3 6" id="KW-1133">Transmembrane helix</keyword>
<feature type="transmembrane region" description="Helical" evidence="6">
    <location>
        <begin position="90"/>
        <end position="123"/>
    </location>
</feature>
<accession>A0A8H9YAZ8</accession>
<reference evidence="7" key="1">
    <citation type="submission" date="2020-08" db="EMBL/GenBank/DDBJ databases">
        <title>Sequencing the genomes of 1000 actinobacteria strains.</title>
        <authorList>
            <person name="Klenk H.-P."/>
        </authorList>
    </citation>
    <scope>NUCLEOTIDE SEQUENCE</scope>
    <source>
        <strain evidence="7">DSM 20582</strain>
    </source>
</reference>
<dbReference type="CDD" id="cd16914">
    <property type="entry name" value="EcfT"/>
    <property type="match status" value="1"/>
</dbReference>
<feature type="transmembrane region" description="Helical" evidence="6">
    <location>
        <begin position="50"/>
        <end position="83"/>
    </location>
</feature>
<dbReference type="AlphaFoldDB" id="A0A8H9YAZ8"/>
<evidence type="ECO:0000256" key="5">
    <source>
        <dbReference type="SAM" id="MobiDB-lite"/>
    </source>
</evidence>
<evidence type="ECO:0000256" key="1">
    <source>
        <dbReference type="ARBA" id="ARBA00004141"/>
    </source>
</evidence>
<dbReference type="InterPro" id="IPR003339">
    <property type="entry name" value="ABC/ECF_trnsptr_transmembrane"/>
</dbReference>
<feature type="transmembrane region" description="Helical" evidence="6">
    <location>
        <begin position="247"/>
        <end position="266"/>
    </location>
</feature>
<feature type="region of interest" description="Disordered" evidence="5">
    <location>
        <begin position="1"/>
        <end position="26"/>
    </location>
</feature>
<name>A0A8H9YAZ8_9CORY</name>
<evidence type="ECO:0000313" key="8">
    <source>
        <dbReference type="Proteomes" id="UP000612712"/>
    </source>
</evidence>
<dbReference type="Pfam" id="PF02361">
    <property type="entry name" value="CbiQ"/>
    <property type="match status" value="1"/>
</dbReference>
<organism evidence="7 8">
    <name type="scientific">Corynebacterium bovis DSM 20582 = CIP 54.80</name>
    <dbReference type="NCBI Taxonomy" id="927655"/>
    <lineage>
        <taxon>Bacteria</taxon>
        <taxon>Bacillati</taxon>
        <taxon>Actinomycetota</taxon>
        <taxon>Actinomycetes</taxon>
        <taxon>Mycobacteriales</taxon>
        <taxon>Corynebacteriaceae</taxon>
        <taxon>Corynebacterium</taxon>
    </lineage>
</organism>
<dbReference type="GO" id="GO:0005886">
    <property type="term" value="C:plasma membrane"/>
    <property type="evidence" value="ECO:0007669"/>
    <property type="project" value="UniProtKB-ARBA"/>
</dbReference>
<sequence>MRASDPAAVSGASARPAQPAQPVRPGAPAVPATGLAAQVADAPGLDARVAVVSLVIINISLLTVGTELLEVVGAVIVVVALLATRRPVPAAVVVVLEVVLLLAVHVVLPALGAGALSLIVFALTFTYRFLLVGLLSWVLLSGITTGSLLAAMGWARVPRVVAVPAVVAVRFLPVVIDDARTIRDNLVLRGVVPSGAALAVHPVTAVRRAVLPLVASSVRTGDELSASALLRGLGCTRTPTSVVSLRLRWVDVLLLVVAVAVGVLAVQQSLAG</sequence>
<dbReference type="GeneID" id="60809196"/>
<feature type="transmembrane region" description="Helical" evidence="6">
    <location>
        <begin position="129"/>
        <end position="150"/>
    </location>
</feature>
<evidence type="ECO:0000256" key="4">
    <source>
        <dbReference type="ARBA" id="ARBA00023136"/>
    </source>
</evidence>
<protein>
    <submittedName>
        <fullName evidence="7">Energy-coupling factor transport system permease protein</fullName>
    </submittedName>
</protein>
<proteinExistence type="predicted"/>
<evidence type="ECO:0000256" key="6">
    <source>
        <dbReference type="SAM" id="Phobius"/>
    </source>
</evidence>
<feature type="compositionally biased region" description="Low complexity" evidence="5">
    <location>
        <begin position="10"/>
        <end position="26"/>
    </location>
</feature>
<evidence type="ECO:0000313" key="7">
    <source>
        <dbReference type="EMBL" id="MBB3116002.1"/>
    </source>
</evidence>
<dbReference type="EMBL" id="JACHWT010000004">
    <property type="protein sequence ID" value="MBB3116002.1"/>
    <property type="molecule type" value="Genomic_DNA"/>
</dbReference>
<keyword evidence="2 6" id="KW-0812">Transmembrane</keyword>
<dbReference type="Proteomes" id="UP000612712">
    <property type="component" value="Unassembled WGS sequence"/>
</dbReference>
<dbReference type="RefSeq" id="WP_232625739.1">
    <property type="nucleotide sequence ID" value="NZ_CP047187.1"/>
</dbReference>
<evidence type="ECO:0000256" key="2">
    <source>
        <dbReference type="ARBA" id="ARBA00022692"/>
    </source>
</evidence>
<comment type="caution">
    <text evidence="7">The sequence shown here is derived from an EMBL/GenBank/DDBJ whole genome shotgun (WGS) entry which is preliminary data.</text>
</comment>
<keyword evidence="4 6" id="KW-0472">Membrane</keyword>